<keyword evidence="2" id="KW-0805">Transcription regulation</keyword>
<dbReference type="Gene3D" id="1.10.10.10">
    <property type="entry name" value="Winged helix-like DNA-binding domain superfamily/Winged helix DNA-binding domain"/>
    <property type="match status" value="1"/>
</dbReference>
<dbReference type="Proteomes" id="UP000219439">
    <property type="component" value="Unassembled WGS sequence"/>
</dbReference>
<accession>A0A285PBT8</accession>
<evidence type="ECO:0000256" key="1">
    <source>
        <dbReference type="ARBA" id="ARBA00009437"/>
    </source>
</evidence>
<dbReference type="GO" id="GO:0006351">
    <property type="term" value="P:DNA-templated transcription"/>
    <property type="evidence" value="ECO:0007669"/>
    <property type="project" value="TreeGrafter"/>
</dbReference>
<dbReference type="SUPFAM" id="SSF46785">
    <property type="entry name" value="Winged helix' DNA-binding domain"/>
    <property type="match status" value="1"/>
</dbReference>
<dbReference type="PANTHER" id="PTHR30537:SF3">
    <property type="entry name" value="TRANSCRIPTIONAL REGULATORY PROTEIN"/>
    <property type="match status" value="1"/>
</dbReference>
<gene>
    <name evidence="6" type="ORF">SAMN06265368_2284</name>
</gene>
<dbReference type="Pfam" id="PF00126">
    <property type="entry name" value="HTH_1"/>
    <property type="match status" value="1"/>
</dbReference>
<dbReference type="AlphaFoldDB" id="A0A285PBT8"/>
<dbReference type="PROSITE" id="PS50931">
    <property type="entry name" value="HTH_LYSR"/>
    <property type="match status" value="1"/>
</dbReference>
<organism evidence="6 7">
    <name type="scientific">Cohaesibacter gelatinilyticus</name>
    <dbReference type="NCBI Taxonomy" id="372072"/>
    <lineage>
        <taxon>Bacteria</taxon>
        <taxon>Pseudomonadati</taxon>
        <taxon>Pseudomonadota</taxon>
        <taxon>Alphaproteobacteria</taxon>
        <taxon>Hyphomicrobiales</taxon>
        <taxon>Cohaesibacteraceae</taxon>
    </lineage>
</organism>
<dbReference type="Gene3D" id="3.40.190.290">
    <property type="match status" value="1"/>
</dbReference>
<keyword evidence="7" id="KW-1185">Reference proteome</keyword>
<feature type="domain" description="HTH lysR-type" evidence="5">
    <location>
        <begin position="1"/>
        <end position="58"/>
    </location>
</feature>
<dbReference type="InterPro" id="IPR000847">
    <property type="entry name" value="LysR_HTH_N"/>
</dbReference>
<proteinExistence type="inferred from homology"/>
<evidence type="ECO:0000313" key="7">
    <source>
        <dbReference type="Proteomes" id="UP000219439"/>
    </source>
</evidence>
<evidence type="ECO:0000256" key="3">
    <source>
        <dbReference type="ARBA" id="ARBA00023125"/>
    </source>
</evidence>
<dbReference type="Pfam" id="PF03466">
    <property type="entry name" value="LysR_substrate"/>
    <property type="match status" value="1"/>
</dbReference>
<dbReference type="InterPro" id="IPR036390">
    <property type="entry name" value="WH_DNA-bd_sf"/>
</dbReference>
<evidence type="ECO:0000259" key="5">
    <source>
        <dbReference type="PROSITE" id="PS50931"/>
    </source>
</evidence>
<dbReference type="GO" id="GO:0043565">
    <property type="term" value="F:sequence-specific DNA binding"/>
    <property type="evidence" value="ECO:0007669"/>
    <property type="project" value="TreeGrafter"/>
</dbReference>
<keyword evidence="3 6" id="KW-0238">DNA-binding</keyword>
<dbReference type="PANTHER" id="PTHR30537">
    <property type="entry name" value="HTH-TYPE TRANSCRIPTIONAL REGULATOR"/>
    <property type="match status" value="1"/>
</dbReference>
<protein>
    <submittedName>
        <fullName evidence="6">DNA-binding transcriptional regulator, LysR family</fullName>
    </submittedName>
</protein>
<dbReference type="EMBL" id="OBEL01000002">
    <property type="protein sequence ID" value="SNZ19204.1"/>
    <property type="molecule type" value="Genomic_DNA"/>
</dbReference>
<evidence type="ECO:0000313" key="6">
    <source>
        <dbReference type="EMBL" id="SNZ19204.1"/>
    </source>
</evidence>
<evidence type="ECO:0000256" key="2">
    <source>
        <dbReference type="ARBA" id="ARBA00023015"/>
    </source>
</evidence>
<dbReference type="InterPro" id="IPR005119">
    <property type="entry name" value="LysR_subst-bd"/>
</dbReference>
<dbReference type="GO" id="GO:0003700">
    <property type="term" value="F:DNA-binding transcription factor activity"/>
    <property type="evidence" value="ECO:0007669"/>
    <property type="project" value="InterPro"/>
</dbReference>
<dbReference type="InterPro" id="IPR036388">
    <property type="entry name" value="WH-like_DNA-bd_sf"/>
</dbReference>
<comment type="similarity">
    <text evidence="1">Belongs to the LysR transcriptional regulatory family.</text>
</comment>
<reference evidence="6 7" key="1">
    <citation type="submission" date="2017-09" db="EMBL/GenBank/DDBJ databases">
        <authorList>
            <person name="Ehlers B."/>
            <person name="Leendertz F.H."/>
        </authorList>
    </citation>
    <scope>NUCLEOTIDE SEQUENCE [LARGE SCALE GENOMIC DNA]</scope>
    <source>
        <strain evidence="6 7">DSM 18289</strain>
    </source>
</reference>
<name>A0A285PBT8_9HYPH</name>
<dbReference type="InterPro" id="IPR058163">
    <property type="entry name" value="LysR-type_TF_proteobact-type"/>
</dbReference>
<dbReference type="OrthoDB" id="9787460at2"/>
<sequence length="294" mass="33328">MNWNDLKFFLAVARAKSLSESARKLGVSTSTVSRRIVVLEADLQSNLFRHHHDGYELTLAGVELLEPAEKAEAQMRLLERSALRQEGHLSGLVRVDLPELLGQKIILPGLQDFFDDYPDIRMDFRSSVLPVRLRSQESDIVLRLVRPEKGNYRIRQVGRVDFGLFASKAYIERHGEPAKAQDLAAHRIIGWPEDLNFLTMSAWLQSISAEFYPSLFLDSLTAHLEAARHGYGIAVLPTFAARPEGLHPILRDVPPLKMDLWLLLHDQSPTSPRVRAVYEKLIDILARNKGVLQE</sequence>
<dbReference type="SUPFAM" id="SSF53850">
    <property type="entry name" value="Periplasmic binding protein-like II"/>
    <property type="match status" value="1"/>
</dbReference>
<keyword evidence="4" id="KW-0804">Transcription</keyword>
<evidence type="ECO:0000256" key="4">
    <source>
        <dbReference type="ARBA" id="ARBA00023163"/>
    </source>
</evidence>